<proteinExistence type="predicted"/>
<sequence>MKTIAEIRAALVDLLAQIDDDGNYSIFEYYGQQLHIPKGWRMVREGKHTVTYTLIDASNVAFGKVRRTTEGHAWAYVDRDPGDAGYHATQLGALQGLIDRAWGSADAASQPA</sequence>
<reference evidence="1 2" key="1">
    <citation type="submission" date="2019-01" db="EMBL/GenBank/DDBJ databases">
        <title>Still something new to discover - new insights into E. coli phage diversity and taxonomy.</title>
        <authorList>
            <person name="Korf I.H.E."/>
            <person name="Adriaennsens E."/>
            <person name="Dreiseikelmann B."/>
            <person name="Kropinski A."/>
            <person name="Nimtz M."/>
            <person name="Meier-Kolthoff J.P."/>
            <person name="Rohde M."/>
            <person name="van Raaij M."/>
            <person name="Wittmann J."/>
        </authorList>
    </citation>
    <scope>NUCLEOTIDE SEQUENCE [LARGE SCALE GENOMIC DNA]</scope>
</reference>
<evidence type="ECO:0000313" key="2">
    <source>
        <dbReference type="Proteomes" id="UP000307461"/>
    </source>
</evidence>
<accession>A0A482MSP0</accession>
<keyword evidence="2" id="KW-1185">Reference proteome</keyword>
<evidence type="ECO:0000313" key="1">
    <source>
        <dbReference type="EMBL" id="QBQ76695.1"/>
    </source>
</evidence>
<protein>
    <submittedName>
        <fullName evidence="1">Uncharacterized protein</fullName>
    </submittedName>
</protein>
<dbReference type="Proteomes" id="UP000307461">
    <property type="component" value="Segment"/>
</dbReference>
<dbReference type="EMBL" id="MK373772">
    <property type="protein sequence ID" value="QBQ76695.1"/>
    <property type="molecule type" value="Genomic_DNA"/>
</dbReference>
<gene>
    <name evidence="1" type="ORF">PTXU04_00081</name>
</gene>
<organism evidence="1 2">
    <name type="scientific">Escherichia phage PTXU04</name>
    <dbReference type="NCBI Taxonomy" id="2508206"/>
    <lineage>
        <taxon>Viruses</taxon>
        <taxon>Duplodnaviria</taxon>
        <taxon>Heunggongvirae</taxon>
        <taxon>Uroviricota</taxon>
        <taxon>Caudoviricetes</taxon>
        <taxon>Xuquatrovirus</taxon>
        <taxon>Xuquatrovirus PTXU04</taxon>
    </lineage>
</organism>
<name>A0A482MSP0_9CAUD</name>